<feature type="compositionally biased region" description="Basic and acidic residues" evidence="1">
    <location>
        <begin position="375"/>
        <end position="387"/>
    </location>
</feature>
<accession>A0A6P4ILX6</accession>
<evidence type="ECO:0000313" key="3">
    <source>
        <dbReference type="RefSeq" id="XP_017029992.1"/>
    </source>
</evidence>
<feature type="region of interest" description="Disordered" evidence="1">
    <location>
        <begin position="129"/>
        <end position="158"/>
    </location>
</feature>
<protein>
    <submittedName>
        <fullName evidence="3">ABC transporter F family member 4</fullName>
    </submittedName>
</protein>
<feature type="compositionally biased region" description="Basic and acidic residues" evidence="1">
    <location>
        <begin position="253"/>
        <end position="273"/>
    </location>
</feature>
<sequence>MEEKNDKKSARRQAKELLQQFLEDNDYVELDPKASLRPCCAKAFDNFNEQTHDAWLMQCPKGMDLQQLVGKRIKLPGRRYVGDLQVRATNYETPLNEAVGYVNSSGEYALRKLPLSGLVVVSKRLNAHKPEEEGQDPLDPGSEFPAAPSPPKLNLPVRHPFFGRDYKKRIEVPAAIKKRLDEADKKSVETSAELRRTANYYTLKSEIMITAQTLEEKELEVRQSVVTGVTPKFMRTTAAPRVLHPVAPIVEIKREPEETNGHNLVKIKEEPTTPKKQKKRTSNGEILVNGTSNLQDSFIVIKDEPEEPKSQSEKRKKKKAKRGESVVIDDDVVVKQEDDDSVAEPATPKKQRKPTSNEEILVNGTSNLQDSFVAIKDEPEEPKSQPEKRKKKKAKRGEESVIIDDDVVVKQEDEDSVAEATPRKRKKLKE</sequence>
<dbReference type="AlphaFoldDB" id="A0A6P4ILX6"/>
<gene>
    <name evidence="3" type="primary">LOC108079948</name>
</gene>
<feature type="region of interest" description="Disordered" evidence="1">
    <location>
        <begin position="253"/>
        <end position="430"/>
    </location>
</feature>
<reference evidence="3" key="1">
    <citation type="submission" date="2025-08" db="UniProtKB">
        <authorList>
            <consortium name="RefSeq"/>
        </authorList>
    </citation>
    <scope>IDENTIFICATION</scope>
    <source>
        <strain evidence="3">14028-0561.14</strain>
        <tissue evidence="3">Whole fly</tissue>
    </source>
</reference>
<feature type="compositionally biased region" description="Acidic residues" evidence="1">
    <location>
        <begin position="401"/>
        <end position="417"/>
    </location>
</feature>
<evidence type="ECO:0000256" key="1">
    <source>
        <dbReference type="SAM" id="MobiDB-lite"/>
    </source>
</evidence>
<dbReference type="GeneID" id="108079948"/>
<dbReference type="RefSeq" id="XP_017029992.1">
    <property type="nucleotide sequence ID" value="XM_017174503.3"/>
</dbReference>
<dbReference type="OrthoDB" id="8197684at2759"/>
<organism evidence="2 3">
    <name type="scientific">Drosophila kikkawai</name>
    <name type="common">Fruit fly</name>
    <dbReference type="NCBI Taxonomy" id="30033"/>
    <lineage>
        <taxon>Eukaryota</taxon>
        <taxon>Metazoa</taxon>
        <taxon>Ecdysozoa</taxon>
        <taxon>Arthropoda</taxon>
        <taxon>Hexapoda</taxon>
        <taxon>Insecta</taxon>
        <taxon>Pterygota</taxon>
        <taxon>Neoptera</taxon>
        <taxon>Endopterygota</taxon>
        <taxon>Diptera</taxon>
        <taxon>Brachycera</taxon>
        <taxon>Muscomorpha</taxon>
        <taxon>Ephydroidea</taxon>
        <taxon>Drosophilidae</taxon>
        <taxon>Drosophila</taxon>
        <taxon>Sophophora</taxon>
    </lineage>
</organism>
<name>A0A6P4ILX6_DROKI</name>
<evidence type="ECO:0000313" key="2">
    <source>
        <dbReference type="Proteomes" id="UP001652661"/>
    </source>
</evidence>
<feature type="compositionally biased region" description="Basic and acidic residues" evidence="1">
    <location>
        <begin position="301"/>
        <end position="313"/>
    </location>
</feature>
<dbReference type="Proteomes" id="UP001652661">
    <property type="component" value="Chromosome X"/>
</dbReference>
<feature type="compositionally biased region" description="Acidic residues" evidence="1">
    <location>
        <begin position="327"/>
        <end position="342"/>
    </location>
</feature>
<keyword evidence="2" id="KW-1185">Reference proteome</keyword>
<proteinExistence type="predicted"/>